<reference evidence="1 2" key="1">
    <citation type="submission" date="2015-12" db="EMBL/GenBank/DDBJ databases">
        <title>Genome sequence of Mucilaginibacter gotjawali.</title>
        <authorList>
            <person name="Lee J.S."/>
            <person name="Lee K.C."/>
            <person name="Kim K.K."/>
            <person name="Lee B.W."/>
        </authorList>
    </citation>
    <scope>NUCLEOTIDE SEQUENCE [LARGE SCALE GENOMIC DNA]</scope>
    <source>
        <strain evidence="1 2">SA3-7</strain>
    </source>
</reference>
<dbReference type="Gene3D" id="1.25.40.20">
    <property type="entry name" value="Ankyrin repeat-containing domain"/>
    <property type="match status" value="1"/>
</dbReference>
<dbReference type="SUPFAM" id="SSF48403">
    <property type="entry name" value="Ankyrin repeat"/>
    <property type="match status" value="1"/>
</dbReference>
<dbReference type="InterPro" id="IPR002110">
    <property type="entry name" value="Ankyrin_rpt"/>
</dbReference>
<dbReference type="OrthoDB" id="5657095at2"/>
<dbReference type="PROSITE" id="PS50088">
    <property type="entry name" value="ANK_REPEAT"/>
    <property type="match status" value="3"/>
</dbReference>
<sequence length="215" mass="23270">MSVEKLESYITSADLNGLDALLVSEPALAKSRTSHQVSPLMLSCYYKKPEVTALLLKYVDEISLFEAAAAGKFDVVANLVYQHPEAINFYAEDGFTSLGLACYFGQYEIARYLVLKGADVNLPSNNGFQVYPLHSAAAGNYTQIARMLIENNAQVNVRQQAGVTALHSAAQNGNIDLLILLLEHGADVSIRMEGGKLAADLAREKGFIEIAEALA</sequence>
<name>A0A110B3V3_9SPHI</name>
<dbReference type="SMART" id="SM00248">
    <property type="entry name" value="ANK"/>
    <property type="match status" value="4"/>
</dbReference>
<dbReference type="PANTHER" id="PTHR24198">
    <property type="entry name" value="ANKYRIN REPEAT AND PROTEIN KINASE DOMAIN-CONTAINING PROTEIN"/>
    <property type="match status" value="1"/>
</dbReference>
<evidence type="ECO:0000313" key="2">
    <source>
        <dbReference type="Proteomes" id="UP000218263"/>
    </source>
</evidence>
<dbReference type="EMBL" id="AP017313">
    <property type="protein sequence ID" value="BAU55781.1"/>
    <property type="molecule type" value="Genomic_DNA"/>
</dbReference>
<dbReference type="InterPro" id="IPR036770">
    <property type="entry name" value="Ankyrin_rpt-contain_sf"/>
</dbReference>
<dbReference type="PROSITE" id="PS50297">
    <property type="entry name" value="ANK_REP_REGION"/>
    <property type="match status" value="2"/>
</dbReference>
<proteinExistence type="predicted"/>
<gene>
    <name evidence="1" type="ORF">MgSA37_03973</name>
</gene>
<dbReference type="RefSeq" id="WP_096354232.1">
    <property type="nucleotide sequence ID" value="NZ_AP017313.1"/>
</dbReference>
<dbReference type="PANTHER" id="PTHR24198:SF165">
    <property type="entry name" value="ANKYRIN REPEAT-CONTAINING PROTEIN-RELATED"/>
    <property type="match status" value="1"/>
</dbReference>
<accession>A0A110B3V3</accession>
<dbReference type="AlphaFoldDB" id="A0A110B3V3"/>
<evidence type="ECO:0000313" key="1">
    <source>
        <dbReference type="EMBL" id="BAU55781.1"/>
    </source>
</evidence>
<dbReference type="Proteomes" id="UP000218263">
    <property type="component" value="Chromosome"/>
</dbReference>
<protein>
    <submittedName>
        <fullName evidence="1">Ankyrin repeats (3 copies)</fullName>
    </submittedName>
</protein>
<dbReference type="KEGG" id="mgot:MgSA37_03973"/>
<organism evidence="1 2">
    <name type="scientific">Mucilaginibacter gotjawali</name>
    <dbReference type="NCBI Taxonomy" id="1550579"/>
    <lineage>
        <taxon>Bacteria</taxon>
        <taxon>Pseudomonadati</taxon>
        <taxon>Bacteroidota</taxon>
        <taxon>Sphingobacteriia</taxon>
        <taxon>Sphingobacteriales</taxon>
        <taxon>Sphingobacteriaceae</taxon>
        <taxon>Mucilaginibacter</taxon>
    </lineage>
</organism>
<dbReference type="Pfam" id="PF12796">
    <property type="entry name" value="Ank_2"/>
    <property type="match status" value="2"/>
</dbReference>
<keyword evidence="2" id="KW-1185">Reference proteome</keyword>